<dbReference type="GeneID" id="120256798"/>
<protein>
    <submittedName>
        <fullName evidence="3">Uncharacterized protein LOC120256798</fullName>
    </submittedName>
</protein>
<evidence type="ECO:0000256" key="1">
    <source>
        <dbReference type="SAM" id="MobiDB-lite"/>
    </source>
</evidence>
<evidence type="ECO:0000313" key="3">
    <source>
        <dbReference type="RefSeq" id="XP_039120398.1"/>
    </source>
</evidence>
<feature type="compositionally biased region" description="Basic and acidic residues" evidence="1">
    <location>
        <begin position="151"/>
        <end position="162"/>
    </location>
</feature>
<proteinExistence type="predicted"/>
<organism evidence="2 3">
    <name type="scientific">Dioscorea cayennensis subsp. rotundata</name>
    <name type="common">White Guinea yam</name>
    <name type="synonym">Dioscorea rotundata</name>
    <dbReference type="NCBI Taxonomy" id="55577"/>
    <lineage>
        <taxon>Eukaryota</taxon>
        <taxon>Viridiplantae</taxon>
        <taxon>Streptophyta</taxon>
        <taxon>Embryophyta</taxon>
        <taxon>Tracheophyta</taxon>
        <taxon>Spermatophyta</taxon>
        <taxon>Magnoliopsida</taxon>
        <taxon>Liliopsida</taxon>
        <taxon>Dioscoreales</taxon>
        <taxon>Dioscoreaceae</taxon>
        <taxon>Dioscorea</taxon>
    </lineage>
</organism>
<name>A0AB40AZA8_DIOCR</name>
<accession>A0AB40AZA8</accession>
<evidence type="ECO:0000313" key="2">
    <source>
        <dbReference type="Proteomes" id="UP001515500"/>
    </source>
</evidence>
<reference evidence="3" key="1">
    <citation type="submission" date="2025-08" db="UniProtKB">
        <authorList>
            <consortium name="RefSeq"/>
        </authorList>
    </citation>
    <scope>IDENTIFICATION</scope>
</reference>
<dbReference type="AlphaFoldDB" id="A0AB40AZA8"/>
<gene>
    <name evidence="3" type="primary">LOC120256798</name>
</gene>
<dbReference type="RefSeq" id="XP_039120398.1">
    <property type="nucleotide sequence ID" value="XM_039264464.1"/>
</dbReference>
<sequence length="176" mass="19432">MLFRRKAGVTLPLELDFSMGMRKYQVFFTDDRGALSVFRCNLGRYMLAAKEKVSGAKMGTEVHLETEASLVRKMKEKAVVEPCSHTRQRDVHDMLVRPAAGADSARDSGSTLLPAVVEHCSHGGAEARIPIAWDAARSTDGPSEVQGRTDGSWRTRSPERKPATSAKWVKSLRTTD</sequence>
<keyword evidence="2" id="KW-1185">Reference proteome</keyword>
<feature type="region of interest" description="Disordered" evidence="1">
    <location>
        <begin position="134"/>
        <end position="176"/>
    </location>
</feature>
<dbReference type="Proteomes" id="UP001515500">
    <property type="component" value="Unplaced"/>
</dbReference>